<dbReference type="STRING" id="1121338.CLTEP_15300"/>
<evidence type="ECO:0000256" key="3">
    <source>
        <dbReference type="ARBA" id="ARBA00022618"/>
    </source>
</evidence>
<dbReference type="SUPFAM" id="SSF52540">
    <property type="entry name" value="P-loop containing nucleoside triphosphate hydrolases"/>
    <property type="match status" value="1"/>
</dbReference>
<proteinExistence type="inferred from homology"/>
<evidence type="ECO:0000256" key="6">
    <source>
        <dbReference type="ARBA" id="ARBA00023210"/>
    </source>
</evidence>
<dbReference type="GO" id="GO:0005524">
    <property type="term" value="F:ATP binding"/>
    <property type="evidence" value="ECO:0007669"/>
    <property type="project" value="UniProtKB-KW"/>
</dbReference>
<dbReference type="PATRIC" id="fig|1121338.3.peg.1575"/>
<dbReference type="InterPro" id="IPR027417">
    <property type="entry name" value="P-loop_NTPase"/>
</dbReference>
<evidence type="ECO:0000256" key="7">
    <source>
        <dbReference type="ARBA" id="ARBA00023306"/>
    </source>
</evidence>
<dbReference type="GO" id="GO:0016887">
    <property type="term" value="F:ATP hydrolysis activity"/>
    <property type="evidence" value="ECO:0007669"/>
    <property type="project" value="InterPro"/>
</dbReference>
<gene>
    <name evidence="12" type="primary">minD</name>
    <name evidence="12" type="ORF">CLTEP_15300</name>
</gene>
<reference evidence="12 13" key="1">
    <citation type="submission" date="2016-02" db="EMBL/GenBank/DDBJ databases">
        <title>Genome sequence of Clostridium tepidiprofundi DSM 19306.</title>
        <authorList>
            <person name="Poehlein A."/>
            <person name="Daniel R."/>
        </authorList>
    </citation>
    <scope>NUCLEOTIDE SEQUENCE [LARGE SCALE GENOMIC DNA]</scope>
    <source>
        <strain evidence="12 13">DSM 19306</strain>
    </source>
</reference>
<keyword evidence="5 10" id="KW-0067">ATP-binding</keyword>
<dbReference type="FunFam" id="3.40.50.300:FF:000068">
    <property type="entry name" value="Site-determining protein"/>
    <property type="match status" value="1"/>
</dbReference>
<dbReference type="PANTHER" id="PTHR43384">
    <property type="entry name" value="SEPTUM SITE-DETERMINING PROTEIN MIND HOMOLOG, CHLOROPLASTIC-RELATED"/>
    <property type="match status" value="1"/>
</dbReference>
<dbReference type="Pfam" id="PF13614">
    <property type="entry name" value="AAA_31"/>
    <property type="match status" value="1"/>
</dbReference>
<protein>
    <recommendedName>
        <fullName evidence="2">Septum site-determining protein MinD</fullName>
    </recommendedName>
    <alternativeName>
        <fullName evidence="9">Cell division inhibitor MinD</fullName>
    </alternativeName>
</protein>
<dbReference type="InterPro" id="IPR025501">
    <property type="entry name" value="MinD_FleN"/>
</dbReference>
<feature type="domain" description="AAA" evidence="11">
    <location>
        <begin position="4"/>
        <end position="151"/>
    </location>
</feature>
<dbReference type="InterPro" id="IPR050625">
    <property type="entry name" value="ParA/MinD_ATPase"/>
</dbReference>
<dbReference type="InterPro" id="IPR025669">
    <property type="entry name" value="AAA_dom"/>
</dbReference>
<dbReference type="RefSeq" id="WP_066824921.1">
    <property type="nucleotide sequence ID" value="NZ_LTBA01000015.1"/>
</dbReference>
<dbReference type="GO" id="GO:0000917">
    <property type="term" value="P:division septum assembly"/>
    <property type="evidence" value="ECO:0007669"/>
    <property type="project" value="UniProtKB-KW"/>
</dbReference>
<dbReference type="Gene3D" id="3.40.50.300">
    <property type="entry name" value="P-loop containing nucleotide triphosphate hydrolases"/>
    <property type="match status" value="1"/>
</dbReference>
<dbReference type="EMBL" id="LTBA01000015">
    <property type="protein sequence ID" value="KYH34482.1"/>
    <property type="molecule type" value="Genomic_DNA"/>
</dbReference>
<dbReference type="OrthoDB" id="9773088at2"/>
<evidence type="ECO:0000256" key="9">
    <source>
        <dbReference type="ARBA" id="ARBA00032845"/>
    </source>
</evidence>
<evidence type="ECO:0000313" key="13">
    <source>
        <dbReference type="Proteomes" id="UP000075531"/>
    </source>
</evidence>
<dbReference type="GO" id="GO:0009898">
    <property type="term" value="C:cytoplasmic side of plasma membrane"/>
    <property type="evidence" value="ECO:0007669"/>
    <property type="project" value="TreeGrafter"/>
</dbReference>
<dbReference type="CDD" id="cd02036">
    <property type="entry name" value="MinD"/>
    <property type="match status" value="1"/>
</dbReference>
<evidence type="ECO:0000313" key="12">
    <source>
        <dbReference type="EMBL" id="KYH34482.1"/>
    </source>
</evidence>
<comment type="similarity">
    <text evidence="1">Belongs to the ParA family. MinD subfamily.</text>
</comment>
<evidence type="ECO:0000256" key="8">
    <source>
        <dbReference type="ARBA" id="ARBA00025436"/>
    </source>
</evidence>
<dbReference type="InterPro" id="IPR010223">
    <property type="entry name" value="MinD"/>
</dbReference>
<organism evidence="12 13">
    <name type="scientific">Clostridium tepidiprofundi DSM 19306</name>
    <dbReference type="NCBI Taxonomy" id="1121338"/>
    <lineage>
        <taxon>Bacteria</taxon>
        <taxon>Bacillati</taxon>
        <taxon>Bacillota</taxon>
        <taxon>Clostridia</taxon>
        <taxon>Eubacteriales</taxon>
        <taxon>Clostridiaceae</taxon>
        <taxon>Clostridium</taxon>
    </lineage>
</organism>
<sequence length="265" mass="29168">MGDTIVITSGKGGVGKTTTTANIGTALAKLGQKVVVVDGDTGLRNLDVLMGLENRVVFNLLDVFEKRCKLKQALIKDKRFDNLYLMPTAQCRDKTDIKAEDMLFLSNELKKDFDYVLIDCPAGIEQGFENAVIGADRAIVVVNPEITSVRDADRVVGKLDSKGLNRHELIINRMNYEMSEKGQMLAVDDIVDCLAIKLIGIVPEDKKVTISTNKGEPIVLDDNASAGKAFANIAKRIMGEEIPFESPKSTENRFFASIKKIFKVK</sequence>
<keyword evidence="13" id="KW-1185">Reference proteome</keyword>
<dbReference type="Proteomes" id="UP000075531">
    <property type="component" value="Unassembled WGS sequence"/>
</dbReference>
<feature type="binding site" evidence="10">
    <location>
        <begin position="11"/>
        <end position="18"/>
    </location>
    <ligand>
        <name>ATP</name>
        <dbReference type="ChEBI" id="CHEBI:30616"/>
    </ligand>
</feature>
<evidence type="ECO:0000259" key="11">
    <source>
        <dbReference type="Pfam" id="PF13614"/>
    </source>
</evidence>
<evidence type="ECO:0000256" key="1">
    <source>
        <dbReference type="ARBA" id="ARBA00010257"/>
    </source>
</evidence>
<evidence type="ECO:0000256" key="5">
    <source>
        <dbReference type="ARBA" id="ARBA00022840"/>
    </source>
</evidence>
<dbReference type="PIRSF" id="PIRSF003092">
    <property type="entry name" value="MinD"/>
    <property type="match status" value="1"/>
</dbReference>
<keyword evidence="3" id="KW-0132">Cell division</keyword>
<name>A0A151B3Z5_9CLOT</name>
<comment type="caution">
    <text evidence="12">The sequence shown here is derived from an EMBL/GenBank/DDBJ whole genome shotgun (WGS) entry which is preliminary data.</text>
</comment>
<evidence type="ECO:0000256" key="2">
    <source>
        <dbReference type="ARBA" id="ARBA00016887"/>
    </source>
</evidence>
<dbReference type="GO" id="GO:0051782">
    <property type="term" value="P:negative regulation of cell division"/>
    <property type="evidence" value="ECO:0007669"/>
    <property type="project" value="TreeGrafter"/>
</dbReference>
<dbReference type="GO" id="GO:0005829">
    <property type="term" value="C:cytosol"/>
    <property type="evidence" value="ECO:0007669"/>
    <property type="project" value="TreeGrafter"/>
</dbReference>
<dbReference type="NCBIfam" id="TIGR01968">
    <property type="entry name" value="minD_bact"/>
    <property type="match status" value="1"/>
</dbReference>
<evidence type="ECO:0000256" key="4">
    <source>
        <dbReference type="ARBA" id="ARBA00022741"/>
    </source>
</evidence>
<dbReference type="AlphaFoldDB" id="A0A151B3Z5"/>
<dbReference type="PANTHER" id="PTHR43384:SF6">
    <property type="entry name" value="SEPTUM SITE-DETERMINING PROTEIN MIND HOMOLOG, CHLOROPLASTIC"/>
    <property type="match status" value="1"/>
</dbReference>
<comment type="function">
    <text evidence="8">ATPase required for the correct placement of the division site. Cell division inhibitors MinC and MinD act in concert to form an inhibitor capable of blocking formation of the polar Z ring septums. Rapidly oscillates between the poles of the cell to destabilize FtsZ filaments that have formed before they mature into polar Z rings.</text>
</comment>
<evidence type="ECO:0000256" key="10">
    <source>
        <dbReference type="PIRSR" id="PIRSR003092-1"/>
    </source>
</evidence>
<keyword evidence="4 10" id="KW-0547">Nucleotide-binding</keyword>
<accession>A0A151B3Z5</accession>
<keyword evidence="7" id="KW-0131">Cell cycle</keyword>
<keyword evidence="6" id="KW-0717">Septation</keyword>